<evidence type="ECO:0000256" key="1">
    <source>
        <dbReference type="ARBA" id="ARBA00012528"/>
    </source>
</evidence>
<dbReference type="GO" id="GO:0000160">
    <property type="term" value="P:phosphorelay signal transduction system"/>
    <property type="evidence" value="ECO:0007669"/>
    <property type="project" value="InterPro"/>
</dbReference>
<dbReference type="CDD" id="cd00156">
    <property type="entry name" value="REC"/>
    <property type="match status" value="1"/>
</dbReference>
<dbReference type="SMART" id="SM00267">
    <property type="entry name" value="GGDEF"/>
    <property type="match status" value="1"/>
</dbReference>
<dbReference type="Pfam" id="PF00072">
    <property type="entry name" value="Response_reg"/>
    <property type="match status" value="1"/>
</dbReference>
<name>Q2W6C1_PARM1</name>
<evidence type="ECO:0000313" key="8">
    <source>
        <dbReference type="Proteomes" id="UP000007058"/>
    </source>
</evidence>
<evidence type="ECO:0000259" key="6">
    <source>
        <dbReference type="PROSITE" id="PS50887"/>
    </source>
</evidence>
<dbReference type="PROSITE" id="PS50110">
    <property type="entry name" value="RESPONSE_REGULATORY"/>
    <property type="match status" value="1"/>
</dbReference>
<dbReference type="GO" id="GO:0052621">
    <property type="term" value="F:diguanylate cyclase activity"/>
    <property type="evidence" value="ECO:0007669"/>
    <property type="project" value="UniProtKB-EC"/>
</dbReference>
<keyword evidence="3" id="KW-0597">Phosphoprotein</keyword>
<feature type="coiled-coil region" evidence="4">
    <location>
        <begin position="302"/>
        <end position="329"/>
    </location>
</feature>
<dbReference type="CDD" id="cd01949">
    <property type="entry name" value="GGDEF"/>
    <property type="match status" value="1"/>
</dbReference>
<dbReference type="PROSITE" id="PS50887">
    <property type="entry name" value="GGDEF"/>
    <property type="match status" value="1"/>
</dbReference>
<dbReference type="HOGENOM" id="CLU_439277_0_0_5"/>
<dbReference type="SUPFAM" id="SSF55073">
    <property type="entry name" value="Nucleotide cyclase"/>
    <property type="match status" value="1"/>
</dbReference>
<dbReference type="AlphaFoldDB" id="Q2W6C1"/>
<feature type="domain" description="Response regulatory" evidence="5">
    <location>
        <begin position="184"/>
        <end position="299"/>
    </location>
</feature>
<dbReference type="InterPro" id="IPR001789">
    <property type="entry name" value="Sig_transdc_resp-reg_receiver"/>
</dbReference>
<accession>Q2W6C1</accession>
<dbReference type="FunFam" id="3.30.70.270:FF:000001">
    <property type="entry name" value="Diguanylate cyclase domain protein"/>
    <property type="match status" value="1"/>
</dbReference>
<dbReference type="EMBL" id="AP007255">
    <property type="protein sequence ID" value="BAE50604.1"/>
    <property type="molecule type" value="Genomic_DNA"/>
</dbReference>
<dbReference type="NCBIfam" id="TIGR00254">
    <property type="entry name" value="GGDEF"/>
    <property type="match status" value="1"/>
</dbReference>
<dbReference type="STRING" id="342108.amb1800"/>
<keyword evidence="8" id="KW-1185">Reference proteome</keyword>
<dbReference type="SMART" id="SM00448">
    <property type="entry name" value="REC"/>
    <property type="match status" value="1"/>
</dbReference>
<dbReference type="InterPro" id="IPR011006">
    <property type="entry name" value="CheY-like_superfamily"/>
</dbReference>
<dbReference type="Pfam" id="PF00990">
    <property type="entry name" value="GGDEF"/>
    <property type="match status" value="1"/>
</dbReference>
<dbReference type="GO" id="GO:1902201">
    <property type="term" value="P:negative regulation of bacterial-type flagellum-dependent cell motility"/>
    <property type="evidence" value="ECO:0007669"/>
    <property type="project" value="TreeGrafter"/>
</dbReference>
<dbReference type="InterPro" id="IPR050469">
    <property type="entry name" value="Diguanylate_Cyclase"/>
</dbReference>
<dbReference type="PANTHER" id="PTHR45138:SF9">
    <property type="entry name" value="DIGUANYLATE CYCLASE DGCM-RELATED"/>
    <property type="match status" value="1"/>
</dbReference>
<protein>
    <recommendedName>
        <fullName evidence="1">diguanylate cyclase</fullName>
        <ecNumber evidence="1">2.7.7.65</ecNumber>
    </recommendedName>
</protein>
<dbReference type="InterPro" id="IPR029787">
    <property type="entry name" value="Nucleotide_cyclase"/>
</dbReference>
<feature type="domain" description="GGDEF" evidence="6">
    <location>
        <begin position="488"/>
        <end position="622"/>
    </location>
</feature>
<dbReference type="InterPro" id="IPR000160">
    <property type="entry name" value="GGDEF_dom"/>
</dbReference>
<evidence type="ECO:0000256" key="3">
    <source>
        <dbReference type="PROSITE-ProRule" id="PRU00169"/>
    </source>
</evidence>
<dbReference type="InterPro" id="IPR043128">
    <property type="entry name" value="Rev_trsase/Diguanyl_cyclase"/>
</dbReference>
<feature type="modified residue" description="4-aspartylphosphate" evidence="3">
    <location>
        <position position="234"/>
    </location>
</feature>
<dbReference type="Proteomes" id="UP000007058">
    <property type="component" value="Chromosome"/>
</dbReference>
<evidence type="ECO:0000256" key="4">
    <source>
        <dbReference type="SAM" id="Coils"/>
    </source>
</evidence>
<dbReference type="GO" id="GO:0005886">
    <property type="term" value="C:plasma membrane"/>
    <property type="evidence" value="ECO:0007669"/>
    <property type="project" value="TreeGrafter"/>
</dbReference>
<organism evidence="7 8">
    <name type="scientific">Paramagnetospirillum magneticum (strain ATCC 700264 / AMB-1)</name>
    <name type="common">Magnetospirillum magneticum</name>
    <dbReference type="NCBI Taxonomy" id="342108"/>
    <lineage>
        <taxon>Bacteria</taxon>
        <taxon>Pseudomonadati</taxon>
        <taxon>Pseudomonadota</taxon>
        <taxon>Alphaproteobacteria</taxon>
        <taxon>Rhodospirillales</taxon>
        <taxon>Magnetospirillaceae</taxon>
        <taxon>Paramagnetospirillum</taxon>
    </lineage>
</organism>
<evidence type="ECO:0000256" key="2">
    <source>
        <dbReference type="ARBA" id="ARBA00034247"/>
    </source>
</evidence>
<reference evidence="7 8" key="1">
    <citation type="journal article" date="2005" name="DNA Res.">
        <title>Complete genome sequence of the facultative anaerobic magnetotactic bacterium Magnetospirillum sp. strain AMB-1.</title>
        <authorList>
            <person name="Matsunaga T."/>
            <person name="Okamura Y."/>
            <person name="Fukuda Y."/>
            <person name="Wahyudi A.T."/>
            <person name="Murase Y."/>
            <person name="Takeyama H."/>
        </authorList>
    </citation>
    <scope>NUCLEOTIDE SEQUENCE [LARGE SCALE GENOMIC DNA]</scope>
    <source>
        <strain evidence="8">ATCC 700264 / AMB-1</strain>
    </source>
</reference>
<dbReference type="Gene3D" id="3.30.70.270">
    <property type="match status" value="1"/>
</dbReference>
<dbReference type="PANTHER" id="PTHR45138">
    <property type="entry name" value="REGULATORY COMPONENTS OF SENSORY TRANSDUCTION SYSTEM"/>
    <property type="match status" value="1"/>
</dbReference>
<evidence type="ECO:0000259" key="5">
    <source>
        <dbReference type="PROSITE" id="PS50110"/>
    </source>
</evidence>
<keyword evidence="4" id="KW-0175">Coiled coil</keyword>
<gene>
    <name evidence="7" type="ordered locus">amb1800</name>
</gene>
<comment type="catalytic activity">
    <reaction evidence="2">
        <text>2 GTP = 3',3'-c-di-GMP + 2 diphosphate</text>
        <dbReference type="Rhea" id="RHEA:24898"/>
        <dbReference type="ChEBI" id="CHEBI:33019"/>
        <dbReference type="ChEBI" id="CHEBI:37565"/>
        <dbReference type="ChEBI" id="CHEBI:58805"/>
        <dbReference type="EC" id="2.7.7.65"/>
    </reaction>
</comment>
<dbReference type="GO" id="GO:0043709">
    <property type="term" value="P:cell adhesion involved in single-species biofilm formation"/>
    <property type="evidence" value="ECO:0007669"/>
    <property type="project" value="TreeGrafter"/>
</dbReference>
<dbReference type="EC" id="2.7.7.65" evidence="1"/>
<dbReference type="Gene3D" id="3.40.50.2300">
    <property type="match status" value="1"/>
</dbReference>
<evidence type="ECO:0000313" key="7">
    <source>
        <dbReference type="EMBL" id="BAE50604.1"/>
    </source>
</evidence>
<dbReference type="SUPFAM" id="SSF52172">
    <property type="entry name" value="CheY-like"/>
    <property type="match status" value="1"/>
</dbReference>
<proteinExistence type="predicted"/>
<dbReference type="KEGG" id="mag:amb1800"/>
<sequence>MAPDELHAAGSGAVESDAQAVGDGILVQARRAFVMEILGIDDDVGWHLGIGQLGLGQHVAHHLVGHADDVLGLDADPFDRPDAAGIDIDAGAAFGVVHALAGGKGQSGGDDGSKGGQAAHGEVLNLRLWRTDDRFIPNWGDDMAFPVVTHQASANLLRRLVSPERTRESPMRGGMDLALSETMFALLVEDSPTQALLTLAELEKLPNVKVDHAVSLASALEFIQRKRYHVIFLDLTLPDSVGDETVRRFCGAAPELAVVVLTNHDDDQQALMALEQGAQDYLLKAKLDAASLSRSFRYAIHRKRAEILVREARDAALEANRQLERRMRQIDCMYGVSRILESPELPLQVALEQVVAKVPTAWLKPETIGVRLSCLPGLLPSGIVQTPVFMETAYRLESQVFAGSRPAGRIEICWSETPPAEGDEAFSTAERELVRELARRIGLALERACVQKELVQLATTDFLTDACNRRHFMQSTVAEIQRAGRYGRPLSLLMIDLDHFKRINDERGHAAGDEALKAFVVMARDLLRDQDIIGRMGGEEFAIALPETALNPALVVAERLRIRLAGLQVPVGGGEPIILSASFGVAECRVGAGEGLEACLGRADAALYRAKAMGRNRVEPAE</sequence>